<dbReference type="InterPro" id="IPR001647">
    <property type="entry name" value="HTH_TetR"/>
</dbReference>
<dbReference type="AlphaFoldDB" id="A0A3M8CV93"/>
<reference evidence="4 5" key="1">
    <citation type="submission" date="2018-10" db="EMBL/GenBank/DDBJ databases">
        <title>Phylogenomics of Brevibacillus.</title>
        <authorList>
            <person name="Dunlap C."/>
        </authorList>
    </citation>
    <scope>NUCLEOTIDE SEQUENCE [LARGE SCALE GENOMIC DNA]</scope>
    <source>
        <strain evidence="4 5">JCM 15716</strain>
    </source>
</reference>
<gene>
    <name evidence="4" type="ORF">EDM56_28450</name>
</gene>
<dbReference type="InterPro" id="IPR050624">
    <property type="entry name" value="HTH-type_Tx_Regulator"/>
</dbReference>
<dbReference type="Pfam" id="PF17932">
    <property type="entry name" value="TetR_C_24"/>
    <property type="match status" value="1"/>
</dbReference>
<comment type="caution">
    <text evidence="4">The sequence shown here is derived from an EMBL/GenBank/DDBJ whole genome shotgun (WGS) entry which is preliminary data.</text>
</comment>
<evidence type="ECO:0000313" key="5">
    <source>
        <dbReference type="Proteomes" id="UP000271031"/>
    </source>
</evidence>
<dbReference type="SUPFAM" id="SSF46689">
    <property type="entry name" value="Homeodomain-like"/>
    <property type="match status" value="1"/>
</dbReference>
<evidence type="ECO:0000256" key="2">
    <source>
        <dbReference type="PROSITE-ProRule" id="PRU00335"/>
    </source>
</evidence>
<dbReference type="PROSITE" id="PS50977">
    <property type="entry name" value="HTH_TETR_2"/>
    <property type="match status" value="1"/>
</dbReference>
<proteinExistence type="predicted"/>
<accession>A0A3M8CV93</accession>
<organism evidence="4 5">
    <name type="scientific">Brevibacillus fluminis</name>
    <dbReference type="NCBI Taxonomy" id="511487"/>
    <lineage>
        <taxon>Bacteria</taxon>
        <taxon>Bacillati</taxon>
        <taxon>Bacillota</taxon>
        <taxon>Bacilli</taxon>
        <taxon>Bacillales</taxon>
        <taxon>Paenibacillaceae</taxon>
        <taxon>Brevibacillus</taxon>
    </lineage>
</organism>
<dbReference type="EMBL" id="RHHQ01000027">
    <property type="protein sequence ID" value="RNB79746.1"/>
    <property type="molecule type" value="Genomic_DNA"/>
</dbReference>
<evidence type="ECO:0000256" key="1">
    <source>
        <dbReference type="ARBA" id="ARBA00023125"/>
    </source>
</evidence>
<dbReference type="GO" id="GO:0003677">
    <property type="term" value="F:DNA binding"/>
    <property type="evidence" value="ECO:0007669"/>
    <property type="project" value="UniProtKB-UniRule"/>
</dbReference>
<dbReference type="RefSeq" id="WP_122921323.1">
    <property type="nucleotide sequence ID" value="NZ_RHHQ01000027.1"/>
</dbReference>
<dbReference type="PRINTS" id="PR00455">
    <property type="entry name" value="HTHTETR"/>
</dbReference>
<dbReference type="Gene3D" id="1.10.357.10">
    <property type="entry name" value="Tetracycline Repressor, domain 2"/>
    <property type="match status" value="1"/>
</dbReference>
<evidence type="ECO:0000259" key="3">
    <source>
        <dbReference type="PROSITE" id="PS50977"/>
    </source>
</evidence>
<feature type="domain" description="HTH tetR-type" evidence="3">
    <location>
        <begin position="2"/>
        <end position="62"/>
    </location>
</feature>
<name>A0A3M8CV93_9BACL</name>
<dbReference type="PANTHER" id="PTHR43479:SF11">
    <property type="entry name" value="ACREF_ENVCD OPERON REPRESSOR-RELATED"/>
    <property type="match status" value="1"/>
</dbReference>
<dbReference type="OrthoDB" id="2373640at2"/>
<keyword evidence="5" id="KW-1185">Reference proteome</keyword>
<protein>
    <submittedName>
        <fullName evidence="4">TetR/AcrR family transcriptional regulator</fullName>
    </submittedName>
</protein>
<dbReference type="Proteomes" id="UP000271031">
    <property type="component" value="Unassembled WGS sequence"/>
</dbReference>
<dbReference type="SUPFAM" id="SSF48498">
    <property type="entry name" value="Tetracyclin repressor-like, C-terminal domain"/>
    <property type="match status" value="1"/>
</dbReference>
<dbReference type="InterPro" id="IPR009057">
    <property type="entry name" value="Homeodomain-like_sf"/>
</dbReference>
<feature type="DNA-binding region" description="H-T-H motif" evidence="2">
    <location>
        <begin position="25"/>
        <end position="44"/>
    </location>
</feature>
<dbReference type="InterPro" id="IPR041490">
    <property type="entry name" value="KstR2_TetR_C"/>
</dbReference>
<evidence type="ECO:0000313" key="4">
    <source>
        <dbReference type="EMBL" id="RNB79746.1"/>
    </source>
</evidence>
<keyword evidence="1 2" id="KW-0238">DNA-binding</keyword>
<sequence>MEITEDIIIKVALRLFSKKGYAATSIRDIASETNLTSSALYYYVESKKHLLLKIIEKGLNKLIMDAKNGLIHLRDPKDQLKELIRIHVINHGQEQLAALVIDTEYRSLDGEDRQKIRDMRREYEEIWLEVLRQGKNEGVFTYEDVRLATYALMEMCTGVAHWYVEGGRFTIEEIANQYKELGYRMVASLK</sequence>
<dbReference type="Pfam" id="PF00440">
    <property type="entry name" value="TetR_N"/>
    <property type="match status" value="1"/>
</dbReference>
<dbReference type="InterPro" id="IPR036271">
    <property type="entry name" value="Tet_transcr_reg_TetR-rel_C_sf"/>
</dbReference>
<dbReference type="PANTHER" id="PTHR43479">
    <property type="entry name" value="ACREF/ENVCD OPERON REPRESSOR-RELATED"/>
    <property type="match status" value="1"/>
</dbReference>